<protein>
    <submittedName>
        <fullName evidence="1">Uncharacterized protein</fullName>
    </submittedName>
</protein>
<evidence type="ECO:0000313" key="1">
    <source>
        <dbReference type="EMBL" id="GEU68160.1"/>
    </source>
</evidence>
<gene>
    <name evidence="1" type="ORF">Tci_040138</name>
</gene>
<organism evidence="1">
    <name type="scientific">Tanacetum cinerariifolium</name>
    <name type="common">Dalmatian daisy</name>
    <name type="synonym">Chrysanthemum cinerariifolium</name>
    <dbReference type="NCBI Taxonomy" id="118510"/>
    <lineage>
        <taxon>Eukaryota</taxon>
        <taxon>Viridiplantae</taxon>
        <taxon>Streptophyta</taxon>
        <taxon>Embryophyta</taxon>
        <taxon>Tracheophyta</taxon>
        <taxon>Spermatophyta</taxon>
        <taxon>Magnoliopsida</taxon>
        <taxon>eudicotyledons</taxon>
        <taxon>Gunneridae</taxon>
        <taxon>Pentapetalae</taxon>
        <taxon>asterids</taxon>
        <taxon>campanulids</taxon>
        <taxon>Asterales</taxon>
        <taxon>Asteraceae</taxon>
        <taxon>Asteroideae</taxon>
        <taxon>Anthemideae</taxon>
        <taxon>Anthemidinae</taxon>
        <taxon>Tanacetum</taxon>
    </lineage>
</organism>
<comment type="caution">
    <text evidence="1">The sequence shown here is derived from an EMBL/GenBank/DDBJ whole genome shotgun (WGS) entry which is preliminary data.</text>
</comment>
<sequence length="164" mass="18540">MKNLDDVYTIRDQFLNDKSTKHDLGKPNVEAKVVSMVTVPIYQASSLTPPLSTPVFNVGIKSLLDVVGITVAHVLLDTKTANTRPSRLDVRYIREPIIPCHSLSSKIVRFPAWHFSWVMVVVEMEMDLYPWDFEAVAGYKGREGVCLIRAGREKDIQCVQCFKS</sequence>
<accession>A0A6L2M3J1</accession>
<proteinExistence type="predicted"/>
<dbReference type="AlphaFoldDB" id="A0A6L2M3J1"/>
<reference evidence="1" key="1">
    <citation type="journal article" date="2019" name="Sci. Rep.">
        <title>Draft genome of Tanacetum cinerariifolium, the natural source of mosquito coil.</title>
        <authorList>
            <person name="Yamashiro T."/>
            <person name="Shiraishi A."/>
            <person name="Satake H."/>
            <person name="Nakayama K."/>
        </authorList>
    </citation>
    <scope>NUCLEOTIDE SEQUENCE</scope>
</reference>
<dbReference type="EMBL" id="BKCJ010005696">
    <property type="protein sequence ID" value="GEU68160.1"/>
    <property type="molecule type" value="Genomic_DNA"/>
</dbReference>
<name>A0A6L2M3J1_TANCI</name>